<dbReference type="InterPro" id="IPR011010">
    <property type="entry name" value="DNA_brk_join_enz"/>
</dbReference>
<dbReference type="Pfam" id="PF00589">
    <property type="entry name" value="Phage_integrase"/>
    <property type="match status" value="1"/>
</dbReference>
<dbReference type="PROSITE" id="PS51898">
    <property type="entry name" value="TYR_RECOMBINASE"/>
    <property type="match status" value="1"/>
</dbReference>
<dbReference type="Proteomes" id="UP001519363">
    <property type="component" value="Unassembled WGS sequence"/>
</dbReference>
<evidence type="ECO:0000259" key="2">
    <source>
        <dbReference type="PROSITE" id="PS51898"/>
    </source>
</evidence>
<dbReference type="EMBL" id="JAGIOO010000001">
    <property type="protein sequence ID" value="MBP2477569.1"/>
    <property type="molecule type" value="Genomic_DNA"/>
</dbReference>
<keyword evidence="1" id="KW-0233">DNA recombination</keyword>
<evidence type="ECO:0000313" key="3">
    <source>
        <dbReference type="EMBL" id="MBP2477569.1"/>
    </source>
</evidence>
<evidence type="ECO:0000256" key="1">
    <source>
        <dbReference type="ARBA" id="ARBA00023172"/>
    </source>
</evidence>
<dbReference type="Gene3D" id="1.10.443.10">
    <property type="entry name" value="Intergrase catalytic core"/>
    <property type="match status" value="1"/>
</dbReference>
<dbReference type="InterPro" id="IPR002104">
    <property type="entry name" value="Integrase_catalytic"/>
</dbReference>
<protein>
    <recommendedName>
        <fullName evidence="2">Tyr recombinase domain-containing protein</fullName>
    </recommendedName>
</protein>
<dbReference type="RefSeq" id="WP_209707441.1">
    <property type="nucleotide sequence ID" value="NZ_JAGIOO010000001.1"/>
</dbReference>
<name>A0ABS5ALZ0_9PSEU</name>
<evidence type="ECO:0000313" key="4">
    <source>
        <dbReference type="Proteomes" id="UP001519363"/>
    </source>
</evidence>
<comment type="caution">
    <text evidence="3">The sequence shown here is derived from an EMBL/GenBank/DDBJ whole genome shotgun (WGS) entry which is preliminary data.</text>
</comment>
<dbReference type="InterPro" id="IPR013762">
    <property type="entry name" value="Integrase-like_cat_sf"/>
</dbReference>
<dbReference type="SUPFAM" id="SSF56349">
    <property type="entry name" value="DNA breaking-rejoining enzymes"/>
    <property type="match status" value="1"/>
</dbReference>
<feature type="domain" description="Tyr recombinase" evidence="2">
    <location>
        <begin position="1"/>
        <end position="246"/>
    </location>
</feature>
<sequence length="283" mass="31533">MIELVVESELRWGEVSELRVRDLSVMVRQLTVARTVVEVSKRFRVDGQRFLVKEYPKSGHYRYVRLREAITVSLAEHITRLDLSSEDLLFGITPTSELAVSGPRQEIPEGLGMTDPNPVGCCYRHGTTTGYSLGGCRCEYCRLAMSNYRAARRAAGEDRPPVGRRIDTDGHIPRRWFVDRVWRPALTAAALGRDVSFHDLRHAHASWTLAGGATVQDVRERLGHRSLRATERYLHSLPDGEDNALGALARVRDGGKRATRVVTAACACDPGESNRGAGRPFQV</sequence>
<proteinExistence type="predicted"/>
<gene>
    <name evidence="3" type="ORF">JOF53_006441</name>
</gene>
<keyword evidence="4" id="KW-1185">Reference proteome</keyword>
<reference evidence="3 4" key="1">
    <citation type="submission" date="2021-03" db="EMBL/GenBank/DDBJ databases">
        <title>Sequencing the genomes of 1000 actinobacteria strains.</title>
        <authorList>
            <person name="Klenk H.-P."/>
        </authorList>
    </citation>
    <scope>NUCLEOTIDE SEQUENCE [LARGE SCALE GENOMIC DNA]</scope>
    <source>
        <strain evidence="3 4">DSM 44580</strain>
    </source>
</reference>
<accession>A0ABS5ALZ0</accession>
<organism evidence="3 4">
    <name type="scientific">Crossiella equi</name>
    <dbReference type="NCBI Taxonomy" id="130796"/>
    <lineage>
        <taxon>Bacteria</taxon>
        <taxon>Bacillati</taxon>
        <taxon>Actinomycetota</taxon>
        <taxon>Actinomycetes</taxon>
        <taxon>Pseudonocardiales</taxon>
        <taxon>Pseudonocardiaceae</taxon>
        <taxon>Crossiella</taxon>
    </lineage>
</organism>